<sequence length="123" mass="13774">MLLLSKSVPEFACVTQLCDPCSLLLLLLLFLLLFFLHSLPPAPIGSGEIGDEMWHRRMLRRHFIGVHLALKNHLFNNLALVACISESSNLKSCFTPHPFLHPPSMHKQMVDGRGETASAFQVL</sequence>
<comment type="caution">
    <text evidence="1">The sequence shown here is derived from an EMBL/GenBank/DDBJ whole genome shotgun (WGS) entry which is preliminary data.</text>
</comment>
<dbReference type="Proteomes" id="UP001651158">
    <property type="component" value="Unassembled WGS sequence"/>
</dbReference>
<accession>A0ABR4Q7S8</accession>
<evidence type="ECO:0008006" key="3">
    <source>
        <dbReference type="Google" id="ProtNLM"/>
    </source>
</evidence>
<evidence type="ECO:0000313" key="1">
    <source>
        <dbReference type="EMBL" id="KAL5105626.1"/>
    </source>
</evidence>
<dbReference type="EMBL" id="JAKROA010000007">
    <property type="protein sequence ID" value="KAL5105626.1"/>
    <property type="molecule type" value="Genomic_DNA"/>
</dbReference>
<gene>
    <name evidence="1" type="ORF">TcWFU_000515</name>
</gene>
<protein>
    <recommendedName>
        <fullName evidence="3">Secreted protein</fullName>
    </recommendedName>
</protein>
<organism evidence="1 2">
    <name type="scientific">Taenia crassiceps</name>
    <dbReference type="NCBI Taxonomy" id="6207"/>
    <lineage>
        <taxon>Eukaryota</taxon>
        <taxon>Metazoa</taxon>
        <taxon>Spiralia</taxon>
        <taxon>Lophotrochozoa</taxon>
        <taxon>Platyhelminthes</taxon>
        <taxon>Cestoda</taxon>
        <taxon>Eucestoda</taxon>
        <taxon>Cyclophyllidea</taxon>
        <taxon>Taeniidae</taxon>
        <taxon>Taenia</taxon>
    </lineage>
</organism>
<evidence type="ECO:0000313" key="2">
    <source>
        <dbReference type="Proteomes" id="UP001651158"/>
    </source>
</evidence>
<name>A0ABR4Q7S8_9CEST</name>
<proteinExistence type="predicted"/>
<reference evidence="1 2" key="1">
    <citation type="journal article" date="2022" name="Front. Cell. Infect. Microbiol.">
        <title>The Genomes of Two Strains of Taenia crassiceps the Animal Model for the Study of Human Cysticercosis.</title>
        <authorList>
            <person name="Bobes R.J."/>
            <person name="Estrada K."/>
            <person name="Rios-Valencia D.G."/>
            <person name="Calderon-Gallegos A."/>
            <person name="de la Torre P."/>
            <person name="Carrero J.C."/>
            <person name="Sanchez-Flores A."/>
            <person name="Laclette J.P."/>
        </authorList>
    </citation>
    <scope>NUCLEOTIDE SEQUENCE [LARGE SCALE GENOMIC DNA]</scope>
    <source>
        <strain evidence="1">WFUcys</strain>
    </source>
</reference>
<keyword evidence="2" id="KW-1185">Reference proteome</keyword>